<organism evidence="1 2">
    <name type="scientific">Enterococcus casseliflavus</name>
    <name type="common">Enterococcus flavescens</name>
    <dbReference type="NCBI Taxonomy" id="37734"/>
    <lineage>
        <taxon>Bacteria</taxon>
        <taxon>Bacillati</taxon>
        <taxon>Bacillota</taxon>
        <taxon>Bacilli</taxon>
        <taxon>Lactobacillales</taxon>
        <taxon>Enterococcaceae</taxon>
        <taxon>Enterococcus</taxon>
    </lineage>
</organism>
<proteinExistence type="predicted"/>
<sequence>MIETKLVFQIFSACYSKIFRLKQNLFSKYFLRVIQKFSDNSGKTFDSPLFFVYTKINSSLEELFMLNTTVSPQLNTFYFSYFR</sequence>
<evidence type="ECO:0000313" key="2">
    <source>
        <dbReference type="Proteomes" id="UP000286288"/>
    </source>
</evidence>
<protein>
    <submittedName>
        <fullName evidence="1">Uncharacterized protein</fullName>
    </submittedName>
</protein>
<dbReference type="Proteomes" id="UP000286288">
    <property type="component" value="Unassembled WGS sequence"/>
</dbReference>
<comment type="caution">
    <text evidence="1">The sequence shown here is derived from an EMBL/GenBank/DDBJ whole genome shotgun (WGS) entry which is preliminary data.</text>
</comment>
<dbReference type="AlphaFoldDB" id="A0A415ET57"/>
<reference evidence="1 2" key="1">
    <citation type="submission" date="2018-08" db="EMBL/GenBank/DDBJ databases">
        <title>A genome reference for cultivated species of the human gut microbiota.</title>
        <authorList>
            <person name="Zou Y."/>
            <person name="Xue W."/>
            <person name="Luo G."/>
        </authorList>
    </citation>
    <scope>NUCLEOTIDE SEQUENCE [LARGE SCALE GENOMIC DNA]</scope>
    <source>
        <strain evidence="1 2">AF48-16</strain>
    </source>
</reference>
<accession>A0A415ET57</accession>
<gene>
    <name evidence="1" type="ORF">DW084_07900</name>
</gene>
<evidence type="ECO:0000313" key="1">
    <source>
        <dbReference type="EMBL" id="RHK06479.1"/>
    </source>
</evidence>
<name>A0A415ET57_ENTCA</name>
<dbReference type="EMBL" id="QRMZ01000009">
    <property type="protein sequence ID" value="RHK06479.1"/>
    <property type="molecule type" value="Genomic_DNA"/>
</dbReference>